<sequence length="165" mass="18761">MRIFSFLQEKVLVLAENGLVKNLRRLLCSQSLLLDGKREPKCADMFPWAVFFMITGNYFARKVLAQGCIGENENILVVGGDFSSAAVPVPEHQRGRTWLFRASSFRPSHVSSETSRLCYRICLGAYEVFCANGRNRLQIILCERSGHETKKHLEEDVTLAWSLTF</sequence>
<protein>
    <submittedName>
        <fullName evidence="1">Uncharacterized protein</fullName>
    </submittedName>
</protein>
<proteinExistence type="predicted"/>
<accession>A0A9D1I4G1</accession>
<gene>
    <name evidence="1" type="ORF">IAD16_01165</name>
</gene>
<evidence type="ECO:0000313" key="2">
    <source>
        <dbReference type="Proteomes" id="UP000824091"/>
    </source>
</evidence>
<evidence type="ECO:0000313" key="1">
    <source>
        <dbReference type="EMBL" id="HIU26973.1"/>
    </source>
</evidence>
<dbReference type="EMBL" id="DVMO01000019">
    <property type="protein sequence ID" value="HIU26973.1"/>
    <property type="molecule type" value="Genomic_DNA"/>
</dbReference>
<organism evidence="1 2">
    <name type="scientific">Candidatus Fimisoma avicola</name>
    <dbReference type="NCBI Taxonomy" id="2840826"/>
    <lineage>
        <taxon>Bacteria</taxon>
        <taxon>Bacillati</taxon>
        <taxon>Bacillota</taxon>
        <taxon>Clostridia</taxon>
        <taxon>Eubacteriales</taxon>
        <taxon>Candidatus Fimisoma</taxon>
    </lineage>
</organism>
<reference evidence="1" key="2">
    <citation type="journal article" date="2021" name="PeerJ">
        <title>Extensive microbial diversity within the chicken gut microbiome revealed by metagenomics and culture.</title>
        <authorList>
            <person name="Gilroy R."/>
            <person name="Ravi A."/>
            <person name="Getino M."/>
            <person name="Pursley I."/>
            <person name="Horton D.L."/>
            <person name="Alikhan N.F."/>
            <person name="Baker D."/>
            <person name="Gharbi K."/>
            <person name="Hall N."/>
            <person name="Watson M."/>
            <person name="Adriaenssens E.M."/>
            <person name="Foster-Nyarko E."/>
            <person name="Jarju S."/>
            <person name="Secka A."/>
            <person name="Antonio M."/>
            <person name="Oren A."/>
            <person name="Chaudhuri R.R."/>
            <person name="La Ragione R."/>
            <person name="Hildebrand F."/>
            <person name="Pallen M.J."/>
        </authorList>
    </citation>
    <scope>NUCLEOTIDE SEQUENCE</scope>
    <source>
        <strain evidence="1">11300</strain>
    </source>
</reference>
<dbReference type="AlphaFoldDB" id="A0A9D1I4G1"/>
<dbReference type="Proteomes" id="UP000824091">
    <property type="component" value="Unassembled WGS sequence"/>
</dbReference>
<name>A0A9D1I4G1_9FIRM</name>
<reference evidence="1" key="1">
    <citation type="submission" date="2020-10" db="EMBL/GenBank/DDBJ databases">
        <authorList>
            <person name="Gilroy R."/>
        </authorList>
    </citation>
    <scope>NUCLEOTIDE SEQUENCE</scope>
    <source>
        <strain evidence="1">11300</strain>
    </source>
</reference>
<comment type="caution">
    <text evidence="1">The sequence shown here is derived from an EMBL/GenBank/DDBJ whole genome shotgun (WGS) entry which is preliminary data.</text>
</comment>